<keyword evidence="3 6" id="KW-0812">Transmembrane</keyword>
<feature type="domain" description="Type II secretion system protein GspF" evidence="7">
    <location>
        <begin position="59"/>
        <end position="182"/>
    </location>
</feature>
<evidence type="ECO:0000256" key="4">
    <source>
        <dbReference type="ARBA" id="ARBA00022989"/>
    </source>
</evidence>
<evidence type="ECO:0000256" key="2">
    <source>
        <dbReference type="ARBA" id="ARBA00022475"/>
    </source>
</evidence>
<sequence length="226" mass="24303">MLLVLAFAIIVILLGGQVLVGRIASVVIALLLPLLLWKWLDYRKTKRTQRFVAQLPELARLLANGSSAGLSMRRCLGMAATELPEPASGEINHVVSQLDIGWSIEQALQQLTERLPSREVGVLIRTIVIQQRAGGELVRALHDIAASLEDRKELRREVGTTIMGASISGYAVILIGLGSVLLMNLLKPGILDMMATSLLGQIALVTSGVLFGGGIGLMRLVGRVDI</sequence>
<name>A0A3P1VBK0_9ACTO</name>
<dbReference type="OrthoDB" id="3747101at2"/>
<keyword evidence="5 6" id="KW-0472">Membrane</keyword>
<dbReference type="Pfam" id="PF00482">
    <property type="entry name" value="T2SSF"/>
    <property type="match status" value="1"/>
</dbReference>
<evidence type="ECO:0000259" key="7">
    <source>
        <dbReference type="Pfam" id="PF00482"/>
    </source>
</evidence>
<feature type="transmembrane region" description="Helical" evidence="6">
    <location>
        <begin position="161"/>
        <end position="186"/>
    </location>
</feature>
<dbReference type="Proteomes" id="UP000271272">
    <property type="component" value="Unassembled WGS sequence"/>
</dbReference>
<evidence type="ECO:0000256" key="5">
    <source>
        <dbReference type="ARBA" id="ARBA00023136"/>
    </source>
</evidence>
<comment type="caution">
    <text evidence="8">The sequence shown here is derived from an EMBL/GenBank/DDBJ whole genome shotgun (WGS) entry which is preliminary data.</text>
</comment>
<dbReference type="PANTHER" id="PTHR35007">
    <property type="entry name" value="INTEGRAL MEMBRANE PROTEIN-RELATED"/>
    <property type="match status" value="1"/>
</dbReference>
<feature type="transmembrane region" description="Helical" evidence="6">
    <location>
        <begin position="6"/>
        <end position="37"/>
    </location>
</feature>
<dbReference type="InterPro" id="IPR018076">
    <property type="entry name" value="T2SS_GspF_dom"/>
</dbReference>
<evidence type="ECO:0000256" key="1">
    <source>
        <dbReference type="ARBA" id="ARBA00004651"/>
    </source>
</evidence>
<protein>
    <submittedName>
        <fullName evidence="8">Type II secretion system protein F</fullName>
    </submittedName>
</protein>
<dbReference type="Gene3D" id="1.20.81.30">
    <property type="entry name" value="Type II secretion system (T2SS), domain F"/>
    <property type="match status" value="1"/>
</dbReference>
<evidence type="ECO:0000313" key="8">
    <source>
        <dbReference type="EMBL" id="RRD30996.1"/>
    </source>
</evidence>
<evidence type="ECO:0000313" key="9">
    <source>
        <dbReference type="Proteomes" id="UP000271272"/>
    </source>
</evidence>
<gene>
    <name evidence="8" type="ORF">EII10_01245</name>
</gene>
<accession>A0A3P1VBK0</accession>
<keyword evidence="2" id="KW-1003">Cell membrane</keyword>
<keyword evidence="9" id="KW-1185">Reference proteome</keyword>
<dbReference type="InterPro" id="IPR042094">
    <property type="entry name" value="T2SS_GspF_sf"/>
</dbReference>
<organism evidence="8 9">
    <name type="scientific">Actinomyces bowdenii</name>
    <dbReference type="NCBI Taxonomy" id="131109"/>
    <lineage>
        <taxon>Bacteria</taxon>
        <taxon>Bacillati</taxon>
        <taxon>Actinomycetota</taxon>
        <taxon>Actinomycetes</taxon>
        <taxon>Actinomycetales</taxon>
        <taxon>Actinomycetaceae</taxon>
        <taxon>Actinomyces</taxon>
    </lineage>
</organism>
<keyword evidence="4 6" id="KW-1133">Transmembrane helix</keyword>
<proteinExistence type="predicted"/>
<dbReference type="AlphaFoldDB" id="A0A3P1VBK0"/>
<evidence type="ECO:0000256" key="6">
    <source>
        <dbReference type="SAM" id="Phobius"/>
    </source>
</evidence>
<reference evidence="8 9" key="1">
    <citation type="submission" date="2018-11" db="EMBL/GenBank/DDBJ databases">
        <title>Genomes From Bacteria Associated with the Canine Oral Cavity: a Test Case for Automated Genome-Based Taxonomic Assignment.</title>
        <authorList>
            <person name="Coil D.A."/>
            <person name="Jospin G."/>
            <person name="Darling A.E."/>
            <person name="Wallis C."/>
            <person name="Davis I.J."/>
            <person name="Harris S."/>
            <person name="Eisen J.A."/>
            <person name="Holcombe L.J."/>
            <person name="O'Flynn C."/>
        </authorList>
    </citation>
    <scope>NUCLEOTIDE SEQUENCE [LARGE SCALE GENOMIC DNA]</scope>
    <source>
        <strain evidence="8 9">OH5050</strain>
    </source>
</reference>
<comment type="subcellular location">
    <subcellularLocation>
        <location evidence="1">Cell membrane</location>
        <topology evidence="1">Multi-pass membrane protein</topology>
    </subcellularLocation>
</comment>
<evidence type="ECO:0000256" key="3">
    <source>
        <dbReference type="ARBA" id="ARBA00022692"/>
    </source>
</evidence>
<dbReference type="GO" id="GO:0005886">
    <property type="term" value="C:plasma membrane"/>
    <property type="evidence" value="ECO:0007669"/>
    <property type="project" value="UniProtKB-SubCell"/>
</dbReference>
<dbReference type="EMBL" id="RQZC01000001">
    <property type="protein sequence ID" value="RRD30996.1"/>
    <property type="molecule type" value="Genomic_DNA"/>
</dbReference>
<feature type="transmembrane region" description="Helical" evidence="6">
    <location>
        <begin position="198"/>
        <end position="221"/>
    </location>
</feature>
<dbReference type="PANTHER" id="PTHR35007:SF1">
    <property type="entry name" value="PILUS ASSEMBLY PROTEIN"/>
    <property type="match status" value="1"/>
</dbReference>